<accession>A0ABN3NWN1</accession>
<keyword evidence="1" id="KW-0378">Hydrolase</keyword>
<evidence type="ECO:0000256" key="2">
    <source>
        <dbReference type="SAM" id="MobiDB-lite"/>
    </source>
</evidence>
<reference evidence="5 6" key="1">
    <citation type="journal article" date="2019" name="Int. J. Syst. Evol. Microbiol.">
        <title>The Global Catalogue of Microorganisms (GCM) 10K type strain sequencing project: providing services to taxonomists for standard genome sequencing and annotation.</title>
        <authorList>
            <consortium name="The Broad Institute Genomics Platform"/>
            <consortium name="The Broad Institute Genome Sequencing Center for Infectious Disease"/>
            <person name="Wu L."/>
            <person name="Ma J."/>
        </authorList>
    </citation>
    <scope>NUCLEOTIDE SEQUENCE [LARGE SCALE GENOMIC DNA]</scope>
    <source>
        <strain evidence="5 6">JCM 6924</strain>
    </source>
</reference>
<dbReference type="EMBL" id="BAAATM010000015">
    <property type="protein sequence ID" value="GAA2543664.1"/>
    <property type="molecule type" value="Genomic_DNA"/>
</dbReference>
<dbReference type="CDD" id="cd04859">
    <property type="entry name" value="Prim_Pol"/>
    <property type="match status" value="1"/>
</dbReference>
<sequence length="299" mass="31548">MNEALMRAALHAAERGWHVFPLRPNTKRPALHGENACPRTGPCASGHRKWEERATTDPDRIRAAWAHAPFNVGIATGPSGLLVVDLDVPKDNSSTVAPDGAATFEALCERTGQAVPRTRTVRTASGGHHLYFTAPAPVRLHNTAGTLAPLVDTRAWGGYVVAAGSTIDGTPYELEGPALLRPLPGWLKALLVPPHPANRPPVAAPGNGRRHPYVASALGKETAAVATAREGQRNATLLRAARALGRFVASGDLTRTEVEDALQGAGESAGLPAAECRATLRSALDWSITHNQTSTREAA</sequence>
<dbReference type="Pfam" id="PF09250">
    <property type="entry name" value="Prim-Pol"/>
    <property type="match status" value="1"/>
</dbReference>
<evidence type="ECO:0000259" key="4">
    <source>
        <dbReference type="SMART" id="SM00943"/>
    </source>
</evidence>
<name>A0ABN3NWN1_9ACTN</name>
<comment type="caution">
    <text evidence="5">The sequence shown here is derived from an EMBL/GenBank/DDBJ whole genome shotgun (WGS) entry which is preliminary data.</text>
</comment>
<dbReference type="SMART" id="SM00943">
    <property type="entry name" value="Prim-Pol"/>
    <property type="match status" value="1"/>
</dbReference>
<evidence type="ECO:0000259" key="3">
    <source>
        <dbReference type="SMART" id="SM00942"/>
    </source>
</evidence>
<dbReference type="PANTHER" id="PTHR35372:SF2">
    <property type="entry name" value="SF3 HELICASE DOMAIN-CONTAINING PROTEIN"/>
    <property type="match status" value="1"/>
</dbReference>
<dbReference type="InterPro" id="IPR051620">
    <property type="entry name" value="ORF904-like_C"/>
</dbReference>
<dbReference type="Proteomes" id="UP001501095">
    <property type="component" value="Unassembled WGS sequence"/>
</dbReference>
<dbReference type="InterPro" id="IPR014820">
    <property type="entry name" value="PriCT_1"/>
</dbReference>
<keyword evidence="6" id="KW-1185">Reference proteome</keyword>
<dbReference type="SMART" id="SM00942">
    <property type="entry name" value="PriCT_1"/>
    <property type="match status" value="1"/>
</dbReference>
<evidence type="ECO:0000256" key="1">
    <source>
        <dbReference type="ARBA" id="ARBA00022801"/>
    </source>
</evidence>
<feature type="region of interest" description="Disordered" evidence="2">
    <location>
        <begin position="30"/>
        <end position="49"/>
    </location>
</feature>
<dbReference type="PANTHER" id="PTHR35372">
    <property type="entry name" value="ATP BINDING PROTEIN-RELATED"/>
    <property type="match status" value="1"/>
</dbReference>
<dbReference type="SUPFAM" id="SSF56747">
    <property type="entry name" value="Prim-pol domain"/>
    <property type="match status" value="1"/>
</dbReference>
<gene>
    <name evidence="5" type="ORF">GCM10010423_48360</name>
</gene>
<evidence type="ECO:0000313" key="5">
    <source>
        <dbReference type="EMBL" id="GAA2543664.1"/>
    </source>
</evidence>
<dbReference type="RefSeq" id="WP_344539834.1">
    <property type="nucleotide sequence ID" value="NZ_BAAATM010000015.1"/>
</dbReference>
<dbReference type="InterPro" id="IPR015330">
    <property type="entry name" value="DNA_primase/pol_bifunc_N"/>
</dbReference>
<proteinExistence type="predicted"/>
<feature type="domain" description="Primase C-terminal 1" evidence="3">
    <location>
        <begin position="222"/>
        <end position="289"/>
    </location>
</feature>
<feature type="domain" description="DNA primase/polymerase bifunctional N-terminal" evidence="4">
    <location>
        <begin position="9"/>
        <end position="187"/>
    </location>
</feature>
<evidence type="ECO:0000313" key="6">
    <source>
        <dbReference type="Proteomes" id="UP001501095"/>
    </source>
</evidence>
<protein>
    <submittedName>
        <fullName evidence="5">Bifunctional DNA primase/polymerase</fullName>
    </submittedName>
</protein>
<organism evidence="5 6">
    <name type="scientific">Streptomyces levis</name>
    <dbReference type="NCBI Taxonomy" id="285566"/>
    <lineage>
        <taxon>Bacteria</taxon>
        <taxon>Bacillati</taxon>
        <taxon>Actinomycetota</taxon>
        <taxon>Actinomycetes</taxon>
        <taxon>Kitasatosporales</taxon>
        <taxon>Streptomycetaceae</taxon>
        <taxon>Streptomyces</taxon>
    </lineage>
</organism>